<feature type="transmembrane region" description="Helical" evidence="1">
    <location>
        <begin position="39"/>
        <end position="57"/>
    </location>
</feature>
<sequence>MLFSKKCPYCKGKLGAKDVPIKEGRCCHCDKPILYKFNIIKWMLLFVPIYIVSVNLLDKDVHGFWICVAVMAPIYSLVSLLCHEVVKCSETDGEVE</sequence>
<keyword evidence="1" id="KW-1133">Transmembrane helix</keyword>
<keyword evidence="1" id="KW-0812">Transmembrane</keyword>
<name>A0AA50KAV9_9GAMM</name>
<accession>A0AA50KAV9</accession>
<keyword evidence="1" id="KW-0472">Membrane</keyword>
<dbReference type="AlphaFoldDB" id="A0AA50KAV9"/>
<dbReference type="RefSeq" id="WP_212600045.1">
    <property type="nucleotide sequence ID" value="NZ_CP132914.1"/>
</dbReference>
<protein>
    <submittedName>
        <fullName evidence="2">Uncharacterized protein</fullName>
    </submittedName>
</protein>
<feature type="transmembrane region" description="Helical" evidence="1">
    <location>
        <begin position="63"/>
        <end position="82"/>
    </location>
</feature>
<dbReference type="KEGG" id="sog:RA178_14950"/>
<reference evidence="2" key="1">
    <citation type="submission" date="2023-08" db="EMBL/GenBank/DDBJ databases">
        <title>Complete genome sequence of Shewanella oncorhynchi Z-P2, a siderophore putrebactin-producing bacterium.</title>
        <authorList>
            <person name="Zhang Y."/>
        </authorList>
    </citation>
    <scope>NUCLEOTIDE SEQUENCE</scope>
    <source>
        <strain evidence="2">Z-P2</strain>
    </source>
</reference>
<organism evidence="2">
    <name type="scientific">Shewanella oncorhynchi</name>
    <dbReference type="NCBI Taxonomy" id="2726434"/>
    <lineage>
        <taxon>Bacteria</taxon>
        <taxon>Pseudomonadati</taxon>
        <taxon>Pseudomonadota</taxon>
        <taxon>Gammaproteobacteria</taxon>
        <taxon>Alteromonadales</taxon>
        <taxon>Shewanellaceae</taxon>
        <taxon>Shewanella</taxon>
    </lineage>
</organism>
<dbReference type="GeneID" id="301340507"/>
<proteinExistence type="predicted"/>
<dbReference type="EMBL" id="CP132914">
    <property type="protein sequence ID" value="WMB71713.1"/>
    <property type="molecule type" value="Genomic_DNA"/>
</dbReference>
<gene>
    <name evidence="2" type="ORF">RA178_14950</name>
</gene>
<dbReference type="Proteomes" id="UP001236800">
    <property type="component" value="Chromosome"/>
</dbReference>
<evidence type="ECO:0000256" key="1">
    <source>
        <dbReference type="SAM" id="Phobius"/>
    </source>
</evidence>
<evidence type="ECO:0000313" key="2">
    <source>
        <dbReference type="EMBL" id="WMB71713.1"/>
    </source>
</evidence>